<evidence type="ECO:0000256" key="2">
    <source>
        <dbReference type="ARBA" id="ARBA00022559"/>
    </source>
</evidence>
<keyword evidence="2" id="KW-0575">Peroxidase</keyword>
<evidence type="ECO:0000256" key="1">
    <source>
        <dbReference type="ARBA" id="ARBA00001970"/>
    </source>
</evidence>
<evidence type="ECO:0000313" key="12">
    <source>
        <dbReference type="Proteomes" id="UP000663855"/>
    </source>
</evidence>
<evidence type="ECO:0000256" key="7">
    <source>
        <dbReference type="ARBA" id="ARBA00025795"/>
    </source>
</evidence>
<proteinExistence type="inferred from homology"/>
<comment type="caution">
    <text evidence="9">The sequence shown here is derived from an EMBL/GenBank/DDBJ whole genome shotgun (WGS) entry which is preliminary data.</text>
</comment>
<sequence>MGNSKSTTVFADETQYIYEAPGPHDSRSPCPALNTLANHGYLPRDGKNIRPEVLQIVLQEKMRLSWIAAKSIIGQAYKTVGKNGLLSLSNLSYHAPESIEHDASLSRLDAALCNNQQGNFNQQRFNTFLSFSKDGKCLTTNDVAAARLHFKVESKANNPEFLWNKKIQKAMWTEASILLYILGKHGRISIEDAKLFFEDETFPRGWQNHSSFGVRQLHSATKVLKNAAHEQKKQQRINGENA</sequence>
<gene>
    <name evidence="11" type="ORF">BYL167_LOCUS6577</name>
    <name evidence="9" type="ORF">CJN711_LOCUS23231</name>
    <name evidence="10" type="ORF">GIL414_LOCUS2524</name>
</gene>
<evidence type="ECO:0000313" key="10">
    <source>
        <dbReference type="EMBL" id="CAF3826279.1"/>
    </source>
</evidence>
<dbReference type="GO" id="GO:0004601">
    <property type="term" value="F:peroxidase activity"/>
    <property type="evidence" value="ECO:0007669"/>
    <property type="project" value="UniProtKB-KW"/>
</dbReference>
<dbReference type="Pfam" id="PF01328">
    <property type="entry name" value="Peroxidase_2"/>
    <property type="match status" value="1"/>
</dbReference>
<dbReference type="EMBL" id="CAJNOV010010844">
    <property type="protein sequence ID" value="CAF1424975.1"/>
    <property type="molecule type" value="Genomic_DNA"/>
</dbReference>
<feature type="domain" description="Heme haloperoxidase family profile" evidence="8">
    <location>
        <begin position="12"/>
        <end position="225"/>
    </location>
</feature>
<dbReference type="PANTHER" id="PTHR33577">
    <property type="entry name" value="STERIGMATOCYSTIN BIOSYNTHESIS PEROXIDASE STCC-RELATED"/>
    <property type="match status" value="1"/>
</dbReference>
<reference evidence="9" key="1">
    <citation type="submission" date="2021-02" db="EMBL/GenBank/DDBJ databases">
        <authorList>
            <person name="Nowell W R."/>
        </authorList>
    </citation>
    <scope>NUCLEOTIDE SEQUENCE</scope>
</reference>
<dbReference type="GO" id="GO:0046872">
    <property type="term" value="F:metal ion binding"/>
    <property type="evidence" value="ECO:0007669"/>
    <property type="project" value="UniProtKB-KW"/>
</dbReference>
<evidence type="ECO:0000259" key="8">
    <source>
        <dbReference type="PROSITE" id="PS51405"/>
    </source>
</evidence>
<dbReference type="Gene3D" id="1.10.489.10">
    <property type="entry name" value="Chloroperoxidase-like"/>
    <property type="match status" value="1"/>
</dbReference>
<comment type="cofactor">
    <cofactor evidence="1">
        <name>heme b</name>
        <dbReference type="ChEBI" id="CHEBI:60344"/>
    </cofactor>
</comment>
<dbReference type="PROSITE" id="PS51405">
    <property type="entry name" value="HEME_HALOPEROXIDASE"/>
    <property type="match status" value="1"/>
</dbReference>
<evidence type="ECO:0000313" key="9">
    <source>
        <dbReference type="EMBL" id="CAF1424975.1"/>
    </source>
</evidence>
<evidence type="ECO:0000256" key="5">
    <source>
        <dbReference type="ARBA" id="ARBA00023002"/>
    </source>
</evidence>
<dbReference type="Proteomes" id="UP000663855">
    <property type="component" value="Unassembled WGS sequence"/>
</dbReference>
<evidence type="ECO:0000256" key="3">
    <source>
        <dbReference type="ARBA" id="ARBA00022617"/>
    </source>
</evidence>
<organism evidence="9 12">
    <name type="scientific">Rotaria magnacalcarata</name>
    <dbReference type="NCBI Taxonomy" id="392030"/>
    <lineage>
        <taxon>Eukaryota</taxon>
        <taxon>Metazoa</taxon>
        <taxon>Spiralia</taxon>
        <taxon>Gnathifera</taxon>
        <taxon>Rotifera</taxon>
        <taxon>Eurotatoria</taxon>
        <taxon>Bdelloidea</taxon>
        <taxon>Philodinida</taxon>
        <taxon>Philodinidae</taxon>
        <taxon>Rotaria</taxon>
    </lineage>
</organism>
<keyword evidence="4" id="KW-0479">Metal-binding</keyword>
<keyword evidence="5" id="KW-0560">Oxidoreductase</keyword>
<dbReference type="EMBL" id="CAJOBJ010000494">
    <property type="protein sequence ID" value="CAF3826279.1"/>
    <property type="molecule type" value="Genomic_DNA"/>
</dbReference>
<accession>A0A815MTG8</accession>
<protein>
    <recommendedName>
        <fullName evidence="8">Heme haloperoxidase family profile domain-containing protein</fullName>
    </recommendedName>
</protein>
<dbReference type="AlphaFoldDB" id="A0A815MTG8"/>
<dbReference type="Proteomes" id="UP000681967">
    <property type="component" value="Unassembled WGS sequence"/>
</dbReference>
<dbReference type="InterPro" id="IPR000028">
    <property type="entry name" value="Chloroperoxidase"/>
</dbReference>
<dbReference type="InterPro" id="IPR036851">
    <property type="entry name" value="Chloroperoxidase-like_sf"/>
</dbReference>
<evidence type="ECO:0000256" key="6">
    <source>
        <dbReference type="ARBA" id="ARBA00023004"/>
    </source>
</evidence>
<keyword evidence="6" id="KW-0408">Iron</keyword>
<keyword evidence="3" id="KW-0349">Heme</keyword>
<dbReference type="Proteomes" id="UP000681720">
    <property type="component" value="Unassembled WGS sequence"/>
</dbReference>
<evidence type="ECO:0000313" key="11">
    <source>
        <dbReference type="EMBL" id="CAF3864604.1"/>
    </source>
</evidence>
<dbReference type="PANTHER" id="PTHR33577:SF9">
    <property type="entry name" value="PEROXIDASE STCC"/>
    <property type="match status" value="1"/>
</dbReference>
<evidence type="ECO:0000256" key="4">
    <source>
        <dbReference type="ARBA" id="ARBA00022723"/>
    </source>
</evidence>
<dbReference type="SUPFAM" id="SSF47571">
    <property type="entry name" value="Cloroperoxidase"/>
    <property type="match status" value="1"/>
</dbReference>
<comment type="similarity">
    <text evidence="7">Belongs to the chloroperoxidase family.</text>
</comment>
<dbReference type="EMBL" id="CAJOBH010001617">
    <property type="protein sequence ID" value="CAF3864604.1"/>
    <property type="molecule type" value="Genomic_DNA"/>
</dbReference>
<name>A0A815MTG8_9BILA</name>